<dbReference type="EMBL" id="CP001087">
    <property type="protein sequence ID" value="ACN14945.1"/>
    <property type="molecule type" value="Genomic_DNA"/>
</dbReference>
<dbReference type="Proteomes" id="UP000000442">
    <property type="component" value="Chromosome"/>
</dbReference>
<dbReference type="AlphaFoldDB" id="C0QBT3"/>
<name>C0QBT3_DESAH</name>
<evidence type="ECO:0008006" key="3">
    <source>
        <dbReference type="Google" id="ProtNLM"/>
    </source>
</evidence>
<evidence type="ECO:0000313" key="1">
    <source>
        <dbReference type="EMBL" id="ACN14945.1"/>
    </source>
</evidence>
<dbReference type="KEGG" id="dat:HRM2_18430"/>
<gene>
    <name evidence="1" type="ordered locus">HRM2_18430</name>
</gene>
<evidence type="ECO:0000313" key="2">
    <source>
        <dbReference type="Proteomes" id="UP000000442"/>
    </source>
</evidence>
<reference evidence="1 2" key="1">
    <citation type="journal article" date="2009" name="Environ. Microbiol.">
        <title>Genome sequence of Desulfobacterium autotrophicum HRM2, a marine sulfate reducer oxidizing organic carbon completely to carbon dioxide.</title>
        <authorList>
            <person name="Strittmatter A.W."/>
            <person name="Liesegang H."/>
            <person name="Rabus R."/>
            <person name="Decker I."/>
            <person name="Amann J."/>
            <person name="Andres S."/>
            <person name="Henne A."/>
            <person name="Fricke W.F."/>
            <person name="Martinez-Arias R."/>
            <person name="Bartels D."/>
            <person name="Goesmann A."/>
            <person name="Krause L."/>
            <person name="Puehler A."/>
            <person name="Klenk H.P."/>
            <person name="Richter M."/>
            <person name="Schuler M."/>
            <person name="Gloeckner F.O."/>
            <person name="Meyerdierks A."/>
            <person name="Gottschalk G."/>
            <person name="Amann R."/>
        </authorList>
    </citation>
    <scope>NUCLEOTIDE SEQUENCE [LARGE SCALE GENOMIC DNA]</scope>
    <source>
        <strain evidence="2">ATCC 43914 / DSM 3382 / HRM2</strain>
    </source>
</reference>
<dbReference type="STRING" id="177437.HRM2_18430"/>
<dbReference type="RefSeq" id="WP_015903731.1">
    <property type="nucleotide sequence ID" value="NC_012108.1"/>
</dbReference>
<dbReference type="eggNOG" id="ENOG5032RQK">
    <property type="taxonomic scope" value="Bacteria"/>
</dbReference>
<dbReference type="OrthoDB" id="9788989at2"/>
<protein>
    <recommendedName>
        <fullName evidence="3">GTP-binding protein</fullName>
    </recommendedName>
</protein>
<sequence>MSTPKSPDPAKLVISLFMNDQSIVQRVLALLEEKFGSIDMISPWFDFDYTNYYHREMGSPLFRRVVVFKALVAQDSLAEIKISTNNIEAMWKENGKRAVNIDPGYLVKSRFILATGKDFAHRVYIGQGIYADLTLMYQKGRFIDLDWTYPDYRGNAIKSFLEIVRAKYCLDFNKERSLP</sequence>
<dbReference type="Pfam" id="PF14385">
    <property type="entry name" value="DUF4416"/>
    <property type="match status" value="1"/>
</dbReference>
<dbReference type="InterPro" id="IPR025529">
    <property type="entry name" value="DUF4416"/>
</dbReference>
<keyword evidence="2" id="KW-1185">Reference proteome</keyword>
<dbReference type="HOGENOM" id="CLU_114103_0_0_7"/>
<accession>C0QBT3</accession>
<proteinExistence type="predicted"/>
<organism evidence="1 2">
    <name type="scientific">Desulforapulum autotrophicum (strain ATCC 43914 / DSM 3382 / VKM B-1955 / HRM2)</name>
    <name type="common">Desulfobacterium autotrophicum</name>
    <dbReference type="NCBI Taxonomy" id="177437"/>
    <lineage>
        <taxon>Bacteria</taxon>
        <taxon>Pseudomonadati</taxon>
        <taxon>Thermodesulfobacteriota</taxon>
        <taxon>Desulfobacteria</taxon>
        <taxon>Desulfobacterales</taxon>
        <taxon>Desulfobacteraceae</taxon>
        <taxon>Desulforapulum</taxon>
    </lineage>
</organism>